<keyword evidence="2" id="KW-1185">Reference proteome</keyword>
<organism evidence="1 2">
    <name type="scientific">Coniosporium uncinatum</name>
    <dbReference type="NCBI Taxonomy" id="93489"/>
    <lineage>
        <taxon>Eukaryota</taxon>
        <taxon>Fungi</taxon>
        <taxon>Dikarya</taxon>
        <taxon>Ascomycota</taxon>
        <taxon>Pezizomycotina</taxon>
        <taxon>Dothideomycetes</taxon>
        <taxon>Dothideomycetes incertae sedis</taxon>
        <taxon>Coniosporium</taxon>
    </lineage>
</organism>
<gene>
    <name evidence="1" type="ORF">LTS18_000631</name>
</gene>
<dbReference type="Proteomes" id="UP001186974">
    <property type="component" value="Unassembled WGS sequence"/>
</dbReference>
<dbReference type="EMBL" id="JAWDJW010000528">
    <property type="protein sequence ID" value="KAK3080514.1"/>
    <property type="molecule type" value="Genomic_DNA"/>
</dbReference>
<accession>A0ACC3DVD7</accession>
<protein>
    <submittedName>
        <fullName evidence="1">Uncharacterized protein</fullName>
    </submittedName>
</protein>
<name>A0ACC3DVD7_9PEZI</name>
<evidence type="ECO:0000313" key="1">
    <source>
        <dbReference type="EMBL" id="KAK3080514.1"/>
    </source>
</evidence>
<comment type="caution">
    <text evidence="1">The sequence shown here is derived from an EMBL/GenBank/DDBJ whole genome shotgun (WGS) entry which is preliminary data.</text>
</comment>
<sequence length="101" mass="10266">MTLIPAAVASCIVIEPTEDEPPYTTSVLPKEHAGPSNEGYGSPSAGVEMPGMTEPRSLRESAQTAASKANGITTPSMNEIASGKMAALSAGMAVYKAKAPS</sequence>
<evidence type="ECO:0000313" key="2">
    <source>
        <dbReference type="Proteomes" id="UP001186974"/>
    </source>
</evidence>
<proteinExistence type="predicted"/>
<reference evidence="1" key="1">
    <citation type="submission" date="2024-09" db="EMBL/GenBank/DDBJ databases">
        <title>Black Yeasts Isolated from many extreme environments.</title>
        <authorList>
            <person name="Coleine C."/>
            <person name="Stajich J.E."/>
            <person name="Selbmann L."/>
        </authorList>
    </citation>
    <scope>NUCLEOTIDE SEQUENCE</scope>
    <source>
        <strain evidence="1">CCFEE 5737</strain>
    </source>
</reference>